<dbReference type="EMBL" id="JANEYF010004621">
    <property type="protein sequence ID" value="KAJ8930547.1"/>
    <property type="molecule type" value="Genomic_DNA"/>
</dbReference>
<reference evidence="1" key="1">
    <citation type="journal article" date="2023" name="Insect Mol. Biol.">
        <title>Genome sequencing provides insights into the evolution of gene families encoding plant cell wall-degrading enzymes in longhorned beetles.</title>
        <authorList>
            <person name="Shin N.R."/>
            <person name="Okamura Y."/>
            <person name="Kirsch R."/>
            <person name="Pauchet Y."/>
        </authorList>
    </citation>
    <scope>NUCLEOTIDE SEQUENCE</scope>
    <source>
        <strain evidence="1">RBIC_L_NR</strain>
    </source>
</reference>
<proteinExistence type="predicted"/>
<evidence type="ECO:0000313" key="2">
    <source>
        <dbReference type="Proteomes" id="UP001162156"/>
    </source>
</evidence>
<dbReference type="Proteomes" id="UP001162156">
    <property type="component" value="Unassembled WGS sequence"/>
</dbReference>
<keyword evidence="2" id="KW-1185">Reference proteome</keyword>
<dbReference type="Pfam" id="PF00314">
    <property type="entry name" value="Thaumatin"/>
    <property type="match status" value="1"/>
</dbReference>
<dbReference type="AlphaFoldDB" id="A0AAV8WWB4"/>
<name>A0AAV8WWB4_9CUCU</name>
<sequence>ASIVVEDNWSGRIWAQSAECKAKRCNSPYTVAVLKFEEKTVMTGIMFQLQTALTDQLRQCQVWLPKEIQPTSPNHSCKTAVCQANINHHCPPTHQIKNIEGVVVACKSAPELFQKLCPLAIASEADDISNMLSCRSNTYLVLIG</sequence>
<accession>A0AAV8WWB4</accession>
<feature type="non-terminal residue" evidence="1">
    <location>
        <position position="1"/>
    </location>
</feature>
<dbReference type="InterPro" id="IPR001938">
    <property type="entry name" value="Thaumatin"/>
</dbReference>
<dbReference type="InterPro" id="IPR037176">
    <property type="entry name" value="Osmotin/thaumatin-like_sf"/>
</dbReference>
<dbReference type="Gene3D" id="2.60.110.10">
    <property type="entry name" value="Thaumatin"/>
    <property type="match status" value="1"/>
</dbReference>
<gene>
    <name evidence="1" type="ORF">NQ314_016628</name>
</gene>
<dbReference type="SUPFAM" id="SSF49870">
    <property type="entry name" value="Osmotin, thaumatin-like protein"/>
    <property type="match status" value="1"/>
</dbReference>
<evidence type="ECO:0000313" key="1">
    <source>
        <dbReference type="EMBL" id="KAJ8930547.1"/>
    </source>
</evidence>
<dbReference type="PROSITE" id="PS51367">
    <property type="entry name" value="THAUMATIN_2"/>
    <property type="match status" value="1"/>
</dbReference>
<protein>
    <submittedName>
        <fullName evidence="1">Uncharacterized protein</fullName>
    </submittedName>
</protein>
<organism evidence="1 2">
    <name type="scientific">Rhamnusium bicolor</name>
    <dbReference type="NCBI Taxonomy" id="1586634"/>
    <lineage>
        <taxon>Eukaryota</taxon>
        <taxon>Metazoa</taxon>
        <taxon>Ecdysozoa</taxon>
        <taxon>Arthropoda</taxon>
        <taxon>Hexapoda</taxon>
        <taxon>Insecta</taxon>
        <taxon>Pterygota</taxon>
        <taxon>Neoptera</taxon>
        <taxon>Endopterygota</taxon>
        <taxon>Coleoptera</taxon>
        <taxon>Polyphaga</taxon>
        <taxon>Cucujiformia</taxon>
        <taxon>Chrysomeloidea</taxon>
        <taxon>Cerambycidae</taxon>
        <taxon>Lepturinae</taxon>
        <taxon>Rhagiini</taxon>
        <taxon>Rhamnusium</taxon>
    </lineage>
</organism>
<comment type="caution">
    <text evidence="1">The sequence shown here is derived from an EMBL/GenBank/DDBJ whole genome shotgun (WGS) entry which is preliminary data.</text>
</comment>